<keyword evidence="8" id="KW-1185">Reference proteome</keyword>
<dbReference type="PANTHER" id="PTHR46481">
    <property type="entry name" value="ZINC FINGER BED DOMAIN-CONTAINING PROTEIN 4"/>
    <property type="match status" value="1"/>
</dbReference>
<name>A0A6S7I052_PARCT</name>
<dbReference type="GO" id="GO:0005634">
    <property type="term" value="C:nucleus"/>
    <property type="evidence" value="ECO:0007669"/>
    <property type="project" value="UniProtKB-SubCell"/>
</dbReference>
<dbReference type="Proteomes" id="UP001152795">
    <property type="component" value="Unassembled WGS sequence"/>
</dbReference>
<keyword evidence="2" id="KW-0479">Metal-binding</keyword>
<dbReference type="InterPro" id="IPR052035">
    <property type="entry name" value="ZnF_BED_domain_contain"/>
</dbReference>
<evidence type="ECO:0000256" key="4">
    <source>
        <dbReference type="ARBA" id="ARBA00022833"/>
    </source>
</evidence>
<sequence>MDKPVRDRPDWWNNGVNGASKEAKVATSSSSKSVSSFGNLTQSSLRSFAIPHLNATEQKKFNQEIAMYFYCTGTSFVRVEDPYLLRAIQLLRPGTRLPTRKQLADDSSGGLLESCYQRVKAEVGKLLSLNKQYICITSDAWSSTLNEPIVNYMAVSPTKSLFLEAVHTEDQPHDAEWLAADLIRVMDGIGDNAVGCVTDNTAANKKAWKELEQKCPNCFFHGCVCHGLNRLVKDIFGAKMKIPEGGGPAQYPDGYPFEDLLLFTADCKDIVSFFHNHHAPMANLQKALKSSKLKGLVRPATTRWGTIQDCFKSLQAADYVMNVLVSQRDFVSTGNANQKEKRTAIKTIITDPDFVTKLDECIKILEPIDMFIKVFQSVYNAFLDLENKTNGLTNINAEKKAYLVKQVKKRFDFMYADAHGMAYLLDPGYLGDKMSRALRKEIEDFIFNFPTADGSTCEERKQKLAEEYTAFRIDALQEREKILF</sequence>
<accession>A0A6S7I052</accession>
<reference evidence="7" key="1">
    <citation type="submission" date="2020-04" db="EMBL/GenBank/DDBJ databases">
        <authorList>
            <person name="Alioto T."/>
            <person name="Alioto T."/>
            <person name="Gomez Garrido J."/>
        </authorList>
    </citation>
    <scope>NUCLEOTIDE SEQUENCE</scope>
    <source>
        <strain evidence="7">A484AB</strain>
    </source>
</reference>
<dbReference type="OrthoDB" id="8196486at2759"/>
<keyword evidence="3" id="KW-0863">Zinc-finger</keyword>
<feature type="domain" description="DUF659" evidence="6">
    <location>
        <begin position="106"/>
        <end position="237"/>
    </location>
</feature>
<dbReference type="AlphaFoldDB" id="A0A6S7I052"/>
<dbReference type="InterPro" id="IPR012337">
    <property type="entry name" value="RNaseH-like_sf"/>
</dbReference>
<proteinExistence type="predicted"/>
<keyword evidence="5" id="KW-0539">Nucleus</keyword>
<evidence type="ECO:0000259" key="6">
    <source>
        <dbReference type="Pfam" id="PF04937"/>
    </source>
</evidence>
<dbReference type="Pfam" id="PF04937">
    <property type="entry name" value="DUF659"/>
    <property type="match status" value="1"/>
</dbReference>
<dbReference type="PANTHER" id="PTHR46481:SF10">
    <property type="entry name" value="ZINC FINGER BED DOMAIN-CONTAINING PROTEIN 39"/>
    <property type="match status" value="1"/>
</dbReference>
<dbReference type="EMBL" id="CACRXK020007360">
    <property type="protein sequence ID" value="CAB4012055.1"/>
    <property type="molecule type" value="Genomic_DNA"/>
</dbReference>
<comment type="subcellular location">
    <subcellularLocation>
        <location evidence="1">Nucleus</location>
    </subcellularLocation>
</comment>
<evidence type="ECO:0000256" key="2">
    <source>
        <dbReference type="ARBA" id="ARBA00022723"/>
    </source>
</evidence>
<dbReference type="InterPro" id="IPR007021">
    <property type="entry name" value="DUF659"/>
</dbReference>
<comment type="caution">
    <text evidence="7">The sequence shown here is derived from an EMBL/GenBank/DDBJ whole genome shotgun (WGS) entry which is preliminary data.</text>
</comment>
<dbReference type="SUPFAM" id="SSF53098">
    <property type="entry name" value="Ribonuclease H-like"/>
    <property type="match status" value="1"/>
</dbReference>
<gene>
    <name evidence="7" type="ORF">PACLA_8A019298</name>
</gene>
<evidence type="ECO:0000313" key="7">
    <source>
        <dbReference type="EMBL" id="CAB4012055.1"/>
    </source>
</evidence>
<protein>
    <recommendedName>
        <fullName evidence="6">DUF659 domain-containing protein</fullName>
    </recommendedName>
</protein>
<keyword evidence="4" id="KW-0862">Zinc</keyword>
<evidence type="ECO:0000256" key="1">
    <source>
        <dbReference type="ARBA" id="ARBA00004123"/>
    </source>
</evidence>
<organism evidence="7 8">
    <name type="scientific">Paramuricea clavata</name>
    <name type="common">Red gorgonian</name>
    <name type="synonym">Violescent sea-whip</name>
    <dbReference type="NCBI Taxonomy" id="317549"/>
    <lineage>
        <taxon>Eukaryota</taxon>
        <taxon>Metazoa</taxon>
        <taxon>Cnidaria</taxon>
        <taxon>Anthozoa</taxon>
        <taxon>Octocorallia</taxon>
        <taxon>Malacalcyonacea</taxon>
        <taxon>Plexauridae</taxon>
        <taxon>Paramuricea</taxon>
    </lineage>
</organism>
<evidence type="ECO:0000256" key="3">
    <source>
        <dbReference type="ARBA" id="ARBA00022771"/>
    </source>
</evidence>
<evidence type="ECO:0000313" key="8">
    <source>
        <dbReference type="Proteomes" id="UP001152795"/>
    </source>
</evidence>
<evidence type="ECO:0000256" key="5">
    <source>
        <dbReference type="ARBA" id="ARBA00023242"/>
    </source>
</evidence>
<dbReference type="GO" id="GO:0008270">
    <property type="term" value="F:zinc ion binding"/>
    <property type="evidence" value="ECO:0007669"/>
    <property type="project" value="UniProtKB-KW"/>
</dbReference>